<protein>
    <submittedName>
        <fullName evidence="1">CRISPR type AFERR-associated protein Csf3</fullName>
    </submittedName>
</protein>
<dbReference type="EMDB" id="EMD-19046"/>
<dbReference type="PDB" id="8RFJ">
    <property type="method" value="EM"/>
    <property type="resolution" value="3.18 A"/>
    <property type="chains" value="F=1-222"/>
</dbReference>
<keyword evidence="3 4" id="KW-0002">3D-structure</keyword>
<reference evidence="3 4" key="2">
    <citation type="journal article" date="2024" name="Nat. Commun.">
        <title>Structural variation of types IV-A1- and IV-A3-mediated CRISPR interference.</title>
        <authorList>
            <person name="Cepaite R."/>
            <person name="Klein N."/>
            <person name="Miksys A."/>
            <person name="Camara-Wilpert S."/>
            <person name="Ragozius V."/>
            <person name="Benz F."/>
            <person name="Skorupskaite A."/>
            <person name="Becker H."/>
            <person name="Zvejyte G."/>
            <person name="Steube N."/>
            <person name="Hochberg G.K.A."/>
            <person name="Randau L."/>
            <person name="Pinilla-Redondo R."/>
            <person name="Malinauskaite L."/>
            <person name="Pausch P."/>
        </authorList>
    </citation>
    <scope>STRUCTURE BY ELECTRON MICROSCOPY (3.00 ANGSTROMS)</scope>
</reference>
<dbReference type="Proteomes" id="UP000255303">
    <property type="component" value="Unassembled WGS sequence"/>
</dbReference>
<name>A0A379PL53_ECTOL</name>
<reference evidence="1 2" key="1">
    <citation type="submission" date="2018-06" db="EMBL/GenBank/DDBJ databases">
        <authorList>
            <consortium name="Pathogen Informatics"/>
            <person name="Doyle S."/>
        </authorList>
    </citation>
    <scope>NUCLEOTIDE SEQUENCE [LARGE SCALE GENOMIC DNA]</scope>
    <source>
        <strain evidence="1 2">NCTC10692</strain>
    </source>
</reference>
<evidence type="ECO:0000313" key="1">
    <source>
        <dbReference type="EMBL" id="SUE72689.1"/>
    </source>
</evidence>
<dbReference type="EMBL" id="UGUV01000003">
    <property type="protein sequence ID" value="SUE72689.1"/>
    <property type="molecule type" value="Genomic_DNA"/>
</dbReference>
<organism evidence="1 2">
    <name type="scientific">Ectopseudomonas oleovorans</name>
    <name type="common">Pseudomonas oleovorans</name>
    <dbReference type="NCBI Taxonomy" id="301"/>
    <lineage>
        <taxon>Bacteria</taxon>
        <taxon>Pseudomonadati</taxon>
        <taxon>Pseudomonadota</taxon>
        <taxon>Gammaproteobacteria</taxon>
        <taxon>Pseudomonadales</taxon>
        <taxon>Pseudomonadaceae</taxon>
        <taxon>Ectopseudomonas</taxon>
    </lineage>
</organism>
<evidence type="ECO:0000313" key="2">
    <source>
        <dbReference type="Proteomes" id="UP000255303"/>
    </source>
</evidence>
<evidence type="ECO:0007829" key="4">
    <source>
        <dbReference type="PDB" id="8RFJ"/>
    </source>
</evidence>
<dbReference type="PDB" id="8RC3">
    <property type="method" value="EM"/>
    <property type="resolution" value="3.00 A"/>
    <property type="chains" value="F=1-222"/>
</dbReference>
<accession>A0A379PL53</accession>
<dbReference type="EMDB" id="EMD-19125"/>
<dbReference type="SMR" id="A0A379PL53"/>
<sequence>MDFLKVTINLGSPMVEPGDLFHLDALLGALRVSEVRAELGDGINPRDHHYDLPLEQYRSRSGQWVFKASAFHINKGAASQNWMQTSRINTAEAARHRSEGFLLLRAAKPNPAGGPFKNSLYHYPLVWATLTAYCVGDQARIADLLSQCRQIGGRRGVGCGRVAGFSVEVVPEVECTWALRAMPDDSEQSILCGEYALAMSALQSPYWDRSLHKPALVPTSLA</sequence>
<dbReference type="RefSeq" id="WP_074860578.1">
    <property type="nucleotide sequence ID" value="NZ_FNZC01000064.1"/>
</dbReference>
<proteinExistence type="evidence at protein level"/>
<dbReference type="AlphaFoldDB" id="A0A379PL53"/>
<gene>
    <name evidence="1" type="ORF">NCTC10692_04845</name>
</gene>
<evidence type="ECO:0007829" key="3">
    <source>
        <dbReference type="PDB" id="8RC3"/>
    </source>
</evidence>